<feature type="region of interest" description="Disordered" evidence="1">
    <location>
        <begin position="20"/>
        <end position="88"/>
    </location>
</feature>
<dbReference type="Proteomes" id="UP001529510">
    <property type="component" value="Unassembled WGS sequence"/>
</dbReference>
<organism evidence="2 3">
    <name type="scientific">Cirrhinus mrigala</name>
    <name type="common">Mrigala</name>
    <dbReference type="NCBI Taxonomy" id="683832"/>
    <lineage>
        <taxon>Eukaryota</taxon>
        <taxon>Metazoa</taxon>
        <taxon>Chordata</taxon>
        <taxon>Craniata</taxon>
        <taxon>Vertebrata</taxon>
        <taxon>Euteleostomi</taxon>
        <taxon>Actinopterygii</taxon>
        <taxon>Neopterygii</taxon>
        <taxon>Teleostei</taxon>
        <taxon>Ostariophysi</taxon>
        <taxon>Cypriniformes</taxon>
        <taxon>Cyprinidae</taxon>
        <taxon>Labeoninae</taxon>
        <taxon>Labeonini</taxon>
        <taxon>Cirrhinus</taxon>
    </lineage>
</organism>
<evidence type="ECO:0000256" key="1">
    <source>
        <dbReference type="SAM" id="MobiDB-lite"/>
    </source>
</evidence>
<feature type="non-terminal residue" evidence="2">
    <location>
        <position position="1"/>
    </location>
</feature>
<evidence type="ECO:0000313" key="2">
    <source>
        <dbReference type="EMBL" id="KAL0150911.1"/>
    </source>
</evidence>
<name>A0ABD0MPP6_CIRMR</name>
<dbReference type="EMBL" id="JAMKFB020000267">
    <property type="protein sequence ID" value="KAL0150911.1"/>
    <property type="molecule type" value="Genomic_DNA"/>
</dbReference>
<evidence type="ECO:0000313" key="3">
    <source>
        <dbReference type="Proteomes" id="UP001529510"/>
    </source>
</evidence>
<sequence>CRDLPFVEYAREFCRLPTMSALDDTTQNPLSRVESRTSPPAHPEPSQPSPRRVEPEPEPTLDGEPEPESDRAIAEGSDSTVDRYGGPSNQVRELATWPATVDVPVGPPLLTLSPPSVRWVRRGSASLRRHHGWRIPRLRLQPLSPGLRLGPPTQRLHPGSQLPRLHRRLSAADLRISVSSSVARALGSALALRILGVAQDHRLSASGSTSACSACSAPVIRPPGVVCPSSTMAPPSLSSHY</sequence>
<reference evidence="2 3" key="1">
    <citation type="submission" date="2024-05" db="EMBL/GenBank/DDBJ databases">
        <title>Genome sequencing and assembly of Indian major carp, Cirrhinus mrigala (Hamilton, 1822).</title>
        <authorList>
            <person name="Mohindra V."/>
            <person name="Chowdhury L.M."/>
            <person name="Lal K."/>
            <person name="Jena J.K."/>
        </authorList>
    </citation>
    <scope>NUCLEOTIDE SEQUENCE [LARGE SCALE GENOMIC DNA]</scope>
    <source>
        <strain evidence="2">CM1030</strain>
        <tissue evidence="2">Blood</tissue>
    </source>
</reference>
<comment type="caution">
    <text evidence="2">The sequence shown here is derived from an EMBL/GenBank/DDBJ whole genome shotgun (WGS) entry which is preliminary data.</text>
</comment>
<protein>
    <submittedName>
        <fullName evidence="2">Uncharacterized protein</fullName>
    </submittedName>
</protein>
<feature type="compositionally biased region" description="Acidic residues" evidence="1">
    <location>
        <begin position="56"/>
        <end position="67"/>
    </location>
</feature>
<keyword evidence="3" id="KW-1185">Reference proteome</keyword>
<accession>A0ABD0MPP6</accession>
<dbReference type="AlphaFoldDB" id="A0ABD0MPP6"/>
<proteinExistence type="predicted"/>
<gene>
    <name evidence="2" type="ORF">M9458_053830</name>
</gene>